<dbReference type="Proteomes" id="UP001172142">
    <property type="component" value="Unassembled WGS sequence"/>
</dbReference>
<comment type="caution">
    <text evidence="1">The sequence shown here is derived from an EMBL/GenBank/DDBJ whole genome shotgun (WGS) entry which is preliminary data.</text>
</comment>
<dbReference type="RefSeq" id="WP_301856339.1">
    <property type="nucleotide sequence ID" value="NZ_JAUJWU010000002.1"/>
</dbReference>
<keyword evidence="2" id="KW-1185">Reference proteome</keyword>
<proteinExistence type="predicted"/>
<name>A0ABT8NCR9_9BACL</name>
<organism evidence="1 2">
    <name type="scientific">Planococcus shenhongbingii</name>
    <dbReference type="NCBI Taxonomy" id="3058398"/>
    <lineage>
        <taxon>Bacteria</taxon>
        <taxon>Bacillati</taxon>
        <taxon>Bacillota</taxon>
        <taxon>Bacilli</taxon>
        <taxon>Bacillales</taxon>
        <taxon>Caryophanaceae</taxon>
        <taxon>Planococcus</taxon>
    </lineage>
</organism>
<dbReference type="EMBL" id="JAUJWU010000002">
    <property type="protein sequence ID" value="MDN7245698.1"/>
    <property type="molecule type" value="Genomic_DNA"/>
</dbReference>
<evidence type="ECO:0000313" key="2">
    <source>
        <dbReference type="Proteomes" id="UP001172142"/>
    </source>
</evidence>
<evidence type="ECO:0000313" key="1">
    <source>
        <dbReference type="EMBL" id="MDN7245698.1"/>
    </source>
</evidence>
<reference evidence="1 2" key="1">
    <citation type="submission" date="2023-07" db="EMBL/GenBank/DDBJ databases">
        <title>Novel species in genus Planococcus.</title>
        <authorList>
            <person name="Ning S."/>
        </authorList>
    </citation>
    <scope>NUCLEOTIDE SEQUENCE [LARGE SCALE GENOMIC DNA]</scope>
    <source>
        <strain evidence="1 2">N017</strain>
    </source>
</reference>
<accession>A0ABT8NCR9</accession>
<protein>
    <submittedName>
        <fullName evidence="1">Uncharacterized protein</fullName>
    </submittedName>
</protein>
<gene>
    <name evidence="1" type="ORF">QWY13_09300</name>
</gene>
<sequence length="74" mass="8425">MFEKKVVQSAKEITVNHVGIQHKKSWFPHRKAGNQLRPKIQVKADFPLGRGKSAFGGQMRVPSATGLYDWTFTR</sequence>